<comment type="similarity">
    <text evidence="1">Belongs to the RIN (Ras interaction/interference) family.</text>
</comment>
<accession>A0AAF5DBK1</accession>
<feature type="compositionally biased region" description="Polar residues" evidence="4">
    <location>
        <begin position="356"/>
        <end position="377"/>
    </location>
</feature>
<evidence type="ECO:0000259" key="5">
    <source>
        <dbReference type="PROSITE" id="PS50001"/>
    </source>
</evidence>
<name>A0AAF5DBK1_STRER</name>
<evidence type="ECO:0000313" key="9">
    <source>
        <dbReference type="WBParaSite" id="TCONS_00009109.p1"/>
    </source>
</evidence>
<evidence type="ECO:0000259" key="7">
    <source>
        <dbReference type="PROSITE" id="PS51205"/>
    </source>
</evidence>
<feature type="domain" description="VPS9" evidence="7">
    <location>
        <begin position="1183"/>
        <end position="1342"/>
    </location>
</feature>
<dbReference type="Gene3D" id="1.20.1050.80">
    <property type="entry name" value="VPS9 domain"/>
    <property type="match status" value="1"/>
</dbReference>
<dbReference type="Proteomes" id="UP000035681">
    <property type="component" value="Unplaced"/>
</dbReference>
<proteinExistence type="inferred from homology"/>
<dbReference type="PROSITE" id="PS51205">
    <property type="entry name" value="VPS9"/>
    <property type="match status" value="1"/>
</dbReference>
<dbReference type="GO" id="GO:0007165">
    <property type="term" value="P:signal transduction"/>
    <property type="evidence" value="ECO:0007669"/>
    <property type="project" value="InterPro"/>
</dbReference>
<dbReference type="Pfam" id="PF23268">
    <property type="entry name" value="RIN1"/>
    <property type="match status" value="1"/>
</dbReference>
<dbReference type="InterPro" id="IPR036860">
    <property type="entry name" value="SH2_dom_sf"/>
</dbReference>
<keyword evidence="2" id="KW-0343">GTPase activation</keyword>
<dbReference type="InterPro" id="IPR003123">
    <property type="entry name" value="VPS9"/>
</dbReference>
<dbReference type="Gene3D" id="3.30.505.10">
    <property type="entry name" value="SH2 domain"/>
    <property type="match status" value="1"/>
</dbReference>
<feature type="region of interest" description="Disordered" evidence="4">
    <location>
        <begin position="356"/>
        <end position="385"/>
    </location>
</feature>
<feature type="domain" description="SH2" evidence="5">
    <location>
        <begin position="165"/>
        <end position="258"/>
    </location>
</feature>
<dbReference type="WBParaSite" id="TCONS_00009109.p1">
    <property type="protein sequence ID" value="TCONS_00009109.p1"/>
    <property type="gene ID" value="XLOC_006955"/>
</dbReference>
<dbReference type="InterPro" id="IPR000159">
    <property type="entry name" value="RA_dom"/>
</dbReference>
<evidence type="ECO:0000313" key="8">
    <source>
        <dbReference type="Proteomes" id="UP000035681"/>
    </source>
</evidence>
<dbReference type="AlphaFoldDB" id="A0AAF5DBK1"/>
<feature type="compositionally biased region" description="Low complexity" evidence="4">
    <location>
        <begin position="487"/>
        <end position="498"/>
    </location>
</feature>
<evidence type="ECO:0000256" key="3">
    <source>
        <dbReference type="PROSITE-ProRule" id="PRU00191"/>
    </source>
</evidence>
<reference evidence="9" key="1">
    <citation type="submission" date="2024-02" db="UniProtKB">
        <authorList>
            <consortium name="WormBaseParasite"/>
        </authorList>
    </citation>
    <scope>IDENTIFICATION</scope>
</reference>
<feature type="region of interest" description="Disordered" evidence="4">
    <location>
        <begin position="480"/>
        <end position="503"/>
    </location>
</feature>
<keyword evidence="8" id="KW-1185">Reference proteome</keyword>
<dbReference type="PROSITE" id="PS50200">
    <property type="entry name" value="RA"/>
    <property type="match status" value="1"/>
</dbReference>
<dbReference type="InterPro" id="IPR037191">
    <property type="entry name" value="VPS9_dom_sf"/>
</dbReference>
<protein>
    <submittedName>
        <fullName evidence="9">SH2 domain-containing protein</fullName>
    </submittedName>
</protein>
<dbReference type="SMART" id="SM00252">
    <property type="entry name" value="SH2"/>
    <property type="match status" value="1"/>
</dbReference>
<feature type="domain" description="Ras-associating" evidence="6">
    <location>
        <begin position="1406"/>
        <end position="1457"/>
    </location>
</feature>
<evidence type="ECO:0000256" key="4">
    <source>
        <dbReference type="SAM" id="MobiDB-lite"/>
    </source>
</evidence>
<dbReference type="GO" id="GO:0005096">
    <property type="term" value="F:GTPase activator activity"/>
    <property type="evidence" value="ECO:0007669"/>
    <property type="project" value="UniProtKB-KW"/>
</dbReference>
<dbReference type="SUPFAM" id="SSF109993">
    <property type="entry name" value="VPS9 domain"/>
    <property type="match status" value="1"/>
</dbReference>
<dbReference type="InterPro" id="IPR000980">
    <property type="entry name" value="SH2"/>
</dbReference>
<keyword evidence="3" id="KW-0727">SH2 domain</keyword>
<dbReference type="Pfam" id="PF00017">
    <property type="entry name" value="SH2"/>
    <property type="match status" value="1"/>
</dbReference>
<sequence length="1469" mass="165774">MTSKEIPIEKTQQKSLTPSIDGLEIDDEEVEIEVEELTPSVAVEFTKKDINHSSNISMMTGVSEISLSGQSNIINNNSINNHLKRDNIIKNEDDVKNQIEELLKNTIYNPKNPRAPSKGEINSSMNCSNGNLIKISNDSKFVNKTNMSTNKISLLEKIIITHPVWYLRNIGRIEACHLLNNMIPGSFIVRSSTKIHSMALTIRLPPEFKNDNDHYLIETINGSIRLEGSLRSFKSLPLLIEYYCKHGEEIHVKLEMPPAILHCQVVEELKRIAKIGANFWNTELAHILPSIISRDEKEMTPVPQTFSLLSNNSNFSRTSDYFSHNSDTFSNIPPYQSNTLNSSFYSIKNAFKPSVSSSSTLFKNNSNCRPSTRSSTRSYKEQEKRTPSFLKSLFFGSGNSIKKQQQNQFTFNRSHSTNVPIKKIESQSAFNSLAQCYYFTPLNLEVMNNNNSLNESNEKLKKKGNIQENISLKKITSNETKNVNPHQISQQSSGLISINTPSSQSLNKNKKEIKKSIQKSINDISSSKVLITNQASHNNSTNKTTNHLNNNFSLLSSKPQNNKSVRNVNKVTRCFPSPLSLTNNNNNTKKFSITSNNFDDLNLLTIVGEDSIRARQIAFRREISDVAASISAKRLANHFEKSDIDRNMSLSIVGEENIFLTQNNNDILKGKSINMRKTSNEKGNDKNNILNKSSSCKKTCKNQLPNNVKEIHRLSVPNLFDQKNNDLLEQHKAVTTSAKALLAKLGRRDGELQTINEGLITPVVRRKQFNNSISSFNSSSTDNTTSDYHKVFIDPKYNIINTSNNISSYNNFNNNIISKSPQTNSKWSAVNAEMKSRQRATKIISFSNNIINNNTGQSFHEPSTSEYTPITDFNKNQNIRNSTISGIFDVSQTSNNNNQNDEDSISVAGTVFNEPWDSNIWENLLDLAKTVDENSTHNTPIIEKPGGTFDSAISSNNTLTTTSQSSTSSLFSEGNISPKMKLTNNGVVLKIGDKIIDEKIKFVKKDVISNKNYYNIGKDETSIYCDISESQTLNRKSLIHEKMKSTKRGSCMLTSEITSLPSPIGNDLDESKLIIQQYIETLSHDSGTIFGATLQRFIECTFEAHETCPNTVIRNVRQFLTGIKNYLVKNGEKNLHKTIEQESSKLPENSFLDIDAILETSLYKLLLKPIKNLLYHLSLKKNNEEHQIVTSNLLTIRGMTLEKLGISNDIKYNDNTNILDNLKVYLKKMQQHYSPFKKLDNFLKAIENCIEIEKLNDMISSISTTSTSYLFSTTTTVKSEDLIRIIMFTLAKGNAVTCDIDTWYMWELLPQRVLTSGDTAFYISALFSAIQLLKDPQCLKKLTNDILSTTNSSITSYNNSSNGPSKIDCLIKIAVPDEQDGTIRYHTFPSLPQMPVRKLGRIIGGRFNITCPEDYGLYILFDGYESKLESNEYPYQIVCQLRSTNTQFLFVYKRNEAKIAWPKMTLSSN</sequence>
<evidence type="ECO:0000256" key="1">
    <source>
        <dbReference type="ARBA" id="ARBA00006919"/>
    </source>
</evidence>
<organism evidence="8 9">
    <name type="scientific">Strongyloides stercoralis</name>
    <name type="common">Threadworm</name>
    <dbReference type="NCBI Taxonomy" id="6248"/>
    <lineage>
        <taxon>Eukaryota</taxon>
        <taxon>Metazoa</taxon>
        <taxon>Ecdysozoa</taxon>
        <taxon>Nematoda</taxon>
        <taxon>Chromadorea</taxon>
        <taxon>Rhabditida</taxon>
        <taxon>Tylenchina</taxon>
        <taxon>Panagrolaimomorpha</taxon>
        <taxon>Strongyloidoidea</taxon>
        <taxon>Strongyloididae</taxon>
        <taxon>Strongyloides</taxon>
    </lineage>
</organism>
<dbReference type="SUPFAM" id="SSF55550">
    <property type="entry name" value="SH2 domain"/>
    <property type="match status" value="1"/>
</dbReference>
<evidence type="ECO:0000259" key="6">
    <source>
        <dbReference type="PROSITE" id="PS50200"/>
    </source>
</evidence>
<dbReference type="PROSITE" id="PS50001">
    <property type="entry name" value="SH2"/>
    <property type="match status" value="1"/>
</dbReference>
<evidence type="ECO:0000256" key="2">
    <source>
        <dbReference type="ARBA" id="ARBA00022468"/>
    </source>
</evidence>